<feature type="signal peptide" evidence="2">
    <location>
        <begin position="1"/>
        <end position="23"/>
    </location>
</feature>
<name>A0A134A134_9FUSO</name>
<dbReference type="AlphaFoldDB" id="A0A134A134"/>
<feature type="coiled-coil region" evidence="1">
    <location>
        <begin position="276"/>
        <end position="340"/>
    </location>
</feature>
<dbReference type="RefSeq" id="WP_060918360.1">
    <property type="nucleotide sequence ID" value="NZ_KQ960101.1"/>
</dbReference>
<feature type="chain" id="PRO_5007461363" description="Lipoprotein" evidence="2">
    <location>
        <begin position="24"/>
        <end position="371"/>
    </location>
</feature>
<sequence>MKKINKFLFLAILLSLVLSNCQKKEEKSTNTQNKKVENVSNQDVLREISLDEMLDFEHIPKDWKEEFREIAENMPRYGNNVVKISMYFYEQDFFYDYKKIFLDDNNNFVKPDEKQINDFLKMASEKNFSDFDSVIQVLEKENKKDKLFGKLTGNWIESLKIWKLKADNLKNYYQSGDYKKDNFAKGKTLNSEYLESIKQRKGKYRELNKIFIFKLKYLLKKTAVFYADQQYGNNTPISDLFKESLLIDIFCYKLYDWNEIYNAEETFEVPVEEKDRKKYLQDLKKIQSEIKKISDTMENKEYEFINSKTIIDKEIYLLAKKENKANLELINQIMSDMENKKYTDINAIGILLMKRNNEIEQVIRKQLARSR</sequence>
<proteinExistence type="predicted"/>
<comment type="caution">
    <text evidence="3">The sequence shown here is derived from an EMBL/GenBank/DDBJ whole genome shotgun (WGS) entry which is preliminary data.</text>
</comment>
<accession>A0A134A134</accession>
<keyword evidence="2" id="KW-0732">Signal</keyword>
<dbReference type="PATRIC" id="fig|157687.3.peg.1770"/>
<dbReference type="STRING" id="157687.HMPREF3180_01777"/>
<keyword evidence="4" id="KW-1185">Reference proteome</keyword>
<organism evidence="3 4">
    <name type="scientific">Leptotrichia wadei</name>
    <dbReference type="NCBI Taxonomy" id="157687"/>
    <lineage>
        <taxon>Bacteria</taxon>
        <taxon>Fusobacteriati</taxon>
        <taxon>Fusobacteriota</taxon>
        <taxon>Fusobacteriia</taxon>
        <taxon>Fusobacteriales</taxon>
        <taxon>Leptotrichiaceae</taxon>
        <taxon>Leptotrichia</taxon>
    </lineage>
</organism>
<keyword evidence="1" id="KW-0175">Coiled coil</keyword>
<dbReference type="EMBL" id="LSDD01000133">
    <property type="protein sequence ID" value="KXB61407.1"/>
    <property type="molecule type" value="Genomic_DNA"/>
</dbReference>
<dbReference type="Proteomes" id="UP000070483">
    <property type="component" value="Unassembled WGS sequence"/>
</dbReference>
<reference evidence="4" key="1">
    <citation type="submission" date="2016-01" db="EMBL/GenBank/DDBJ databases">
        <authorList>
            <person name="Mitreva M."/>
            <person name="Pepin K.H."/>
            <person name="Mihindukulasuriya K.A."/>
            <person name="Fulton R."/>
            <person name="Fronick C."/>
            <person name="O'Laughlin M."/>
            <person name="Miner T."/>
            <person name="Herter B."/>
            <person name="Rosa B.A."/>
            <person name="Cordes M."/>
            <person name="Tomlinson C."/>
            <person name="Wollam A."/>
            <person name="Palsikar V.B."/>
            <person name="Mardis E.R."/>
            <person name="Wilson R.K."/>
        </authorList>
    </citation>
    <scope>NUCLEOTIDE SEQUENCE [LARGE SCALE GENOMIC DNA]</scope>
    <source>
        <strain evidence="4">KA00185</strain>
    </source>
</reference>
<evidence type="ECO:0000256" key="1">
    <source>
        <dbReference type="SAM" id="Coils"/>
    </source>
</evidence>
<evidence type="ECO:0000313" key="3">
    <source>
        <dbReference type="EMBL" id="KXB61407.1"/>
    </source>
</evidence>
<dbReference type="OrthoDB" id="82183at2"/>
<gene>
    <name evidence="3" type="ORF">HMPREF3180_01777</name>
</gene>
<evidence type="ECO:0000313" key="4">
    <source>
        <dbReference type="Proteomes" id="UP000070483"/>
    </source>
</evidence>
<evidence type="ECO:0000256" key="2">
    <source>
        <dbReference type="SAM" id="SignalP"/>
    </source>
</evidence>
<evidence type="ECO:0008006" key="5">
    <source>
        <dbReference type="Google" id="ProtNLM"/>
    </source>
</evidence>
<protein>
    <recommendedName>
        <fullName evidence="5">Lipoprotein</fullName>
    </recommendedName>
</protein>